<organism evidence="1 2">
    <name type="scientific">Carnobacterium inhibens subsp. gilichinskyi</name>
    <dbReference type="NCBI Taxonomy" id="1266845"/>
    <lineage>
        <taxon>Bacteria</taxon>
        <taxon>Bacillati</taxon>
        <taxon>Bacillota</taxon>
        <taxon>Bacilli</taxon>
        <taxon>Lactobacillales</taxon>
        <taxon>Carnobacteriaceae</taxon>
        <taxon>Carnobacterium</taxon>
    </lineage>
</organism>
<evidence type="ECO:0000313" key="1">
    <source>
        <dbReference type="EMBL" id="AGY83045.1"/>
    </source>
</evidence>
<accession>U5SCT2</accession>
<protein>
    <submittedName>
        <fullName evidence="1">Uncharacterized protein</fullName>
    </submittedName>
</protein>
<sequence length="72" mass="8390">MIGILENYQANYKAIIHSEKLSNCRKNALLRNLLSEIDYIFFGACDKEQSIIDQQEEAKNLHTYIQKNLIIC</sequence>
<proteinExistence type="predicted"/>
<dbReference type="Proteomes" id="UP000017469">
    <property type="component" value="Plasmid pWNCR9"/>
</dbReference>
<dbReference type="RefSeq" id="WP_023179941.1">
    <property type="nucleotide sequence ID" value="NC_022608.1"/>
</dbReference>
<dbReference type="HOGENOM" id="CLU_2714959_0_0_9"/>
<gene>
    <name evidence="1" type="ORF">Q783_12200</name>
</gene>
<reference evidence="1 2" key="1">
    <citation type="journal article" date="2013" name="Genome Announc.">
        <title>Complete Genome Sequence of Carnobacterium gilichinskyi Strain WN1359T (DSM 27470T).</title>
        <authorList>
            <person name="Leonard M.T."/>
            <person name="Panayotova N."/>
            <person name="Farmerie W.G."/>
            <person name="Triplett E.W."/>
            <person name="Nicholson W.L."/>
        </authorList>
    </citation>
    <scope>NUCLEOTIDE SEQUENCE [LARGE SCALE GENOMIC DNA]</scope>
    <source>
        <strain evidence="1 2">WN1359</strain>
        <plasmid evidence="2">Plasmid pWNCR9</plasmid>
    </source>
</reference>
<evidence type="ECO:0000313" key="2">
    <source>
        <dbReference type="Proteomes" id="UP000017469"/>
    </source>
</evidence>
<dbReference type="KEGG" id="caw:Q783_12200"/>
<geneLocation type="plasmid" evidence="1 2">
    <name>pWNCR9</name>
</geneLocation>
<keyword evidence="1" id="KW-0614">Plasmid</keyword>
<dbReference type="AlphaFoldDB" id="U5SCT2"/>
<name>U5SCT2_9LACT</name>
<dbReference type="EMBL" id="CP006817">
    <property type="protein sequence ID" value="AGY83045.1"/>
    <property type="molecule type" value="Genomic_DNA"/>
</dbReference>